<proteinExistence type="predicted"/>
<evidence type="ECO:0000256" key="1">
    <source>
        <dbReference type="SAM" id="Phobius"/>
    </source>
</evidence>
<feature type="transmembrane region" description="Helical" evidence="1">
    <location>
        <begin position="12"/>
        <end position="32"/>
    </location>
</feature>
<dbReference type="InterPro" id="IPR036465">
    <property type="entry name" value="vWFA_dom_sf"/>
</dbReference>
<organism evidence="3 4">
    <name type="scientific">Oceaniferula marina</name>
    <dbReference type="NCBI Taxonomy" id="2748318"/>
    <lineage>
        <taxon>Bacteria</taxon>
        <taxon>Pseudomonadati</taxon>
        <taxon>Verrucomicrobiota</taxon>
        <taxon>Verrucomicrobiia</taxon>
        <taxon>Verrucomicrobiales</taxon>
        <taxon>Verrucomicrobiaceae</taxon>
        <taxon>Oceaniferula</taxon>
    </lineage>
</organism>
<keyword evidence="1" id="KW-1133">Transmembrane helix</keyword>
<dbReference type="Gene3D" id="3.40.50.410">
    <property type="entry name" value="von Willebrand factor, type A domain"/>
    <property type="match status" value="1"/>
</dbReference>
<dbReference type="PANTHER" id="PTHR22550">
    <property type="entry name" value="SPORE GERMINATION PROTEIN"/>
    <property type="match status" value="1"/>
</dbReference>
<evidence type="ECO:0000259" key="2">
    <source>
        <dbReference type="Pfam" id="PF13519"/>
    </source>
</evidence>
<keyword evidence="4" id="KW-1185">Reference proteome</keyword>
<feature type="transmembrane region" description="Helical" evidence="1">
    <location>
        <begin position="62"/>
        <end position="82"/>
    </location>
</feature>
<dbReference type="InterPro" id="IPR002035">
    <property type="entry name" value="VWF_A"/>
</dbReference>
<accession>A0A851GIM5</accession>
<reference evidence="3 4" key="1">
    <citation type="submission" date="2020-07" db="EMBL/GenBank/DDBJ databases">
        <title>Roseicoccus Jingziensis gen. nov., sp. nov., isolated from coastal seawater.</title>
        <authorList>
            <person name="Feng X."/>
        </authorList>
    </citation>
    <scope>NUCLEOTIDE SEQUENCE [LARGE SCALE GENOMIC DNA]</scope>
    <source>
        <strain evidence="3 4">N1E253</strain>
    </source>
</reference>
<keyword evidence="1" id="KW-0812">Transmembrane</keyword>
<evidence type="ECO:0000313" key="4">
    <source>
        <dbReference type="Proteomes" id="UP000557872"/>
    </source>
</evidence>
<feature type="transmembrane region" description="Helical" evidence="1">
    <location>
        <begin position="300"/>
        <end position="316"/>
    </location>
</feature>
<comment type="caution">
    <text evidence="3">The sequence shown here is derived from an EMBL/GenBank/DDBJ whole genome shotgun (WGS) entry which is preliminary data.</text>
</comment>
<dbReference type="InterPro" id="IPR050768">
    <property type="entry name" value="UPF0353/GerABKA_families"/>
</dbReference>
<name>A0A851GIM5_9BACT</name>
<feature type="domain" description="VWFA" evidence="2">
    <location>
        <begin position="99"/>
        <end position="203"/>
    </location>
</feature>
<protein>
    <submittedName>
        <fullName evidence="3">VWA domain-containing protein</fullName>
    </submittedName>
</protein>
<dbReference type="AlphaFoldDB" id="A0A851GIM5"/>
<evidence type="ECO:0000313" key="3">
    <source>
        <dbReference type="EMBL" id="NWK57039.1"/>
    </source>
</evidence>
<keyword evidence="1" id="KW-0472">Membrane</keyword>
<dbReference type="Proteomes" id="UP000557872">
    <property type="component" value="Unassembled WGS sequence"/>
</dbReference>
<dbReference type="EMBL" id="JACBAZ010000007">
    <property type="protein sequence ID" value="NWK57039.1"/>
    <property type="molecule type" value="Genomic_DNA"/>
</dbReference>
<dbReference type="PANTHER" id="PTHR22550:SF14">
    <property type="entry name" value="VWFA DOMAIN-CONTAINING PROTEIN"/>
    <property type="match status" value="1"/>
</dbReference>
<dbReference type="SUPFAM" id="SSF53300">
    <property type="entry name" value="vWA-like"/>
    <property type="match status" value="1"/>
</dbReference>
<gene>
    <name evidence="3" type="ORF">HW115_15560</name>
</gene>
<dbReference type="Pfam" id="PF13519">
    <property type="entry name" value="VWA_2"/>
    <property type="match status" value="1"/>
</dbReference>
<dbReference type="RefSeq" id="WP_178933869.1">
    <property type="nucleotide sequence ID" value="NZ_JACBAZ010000007.1"/>
</dbReference>
<sequence length="324" mass="35747">MTELASIQNLHFLRPGWLLLLIPFALISFLQWRSGDLGRQWQGVIAPHLLPRMVVSGSQRQLVSPLWVSVFVLPLLAVALAGPSWKRGESPFAVDSAALVIAVDLSESMEGKDLQPDRLQRARSKILELSQARGDARTALLAYAGSGHTVLPLTNDANVLLHYLEALQVGMLPKRGKSPESILPMARELLAEGGGTLLLLGDGAPENSIETYRALSDEKGVQLIVWGMGKTQEEMDKDAERGLKSSALPLNEAGLMTLSDAGDGVYQRVTPDDEDVTRILQTIDSHYELSGDSSRPWMDGGYYLVWPIVLLFLLWFRKGWALRW</sequence>